<name>A0A8H6MJ39_9PEZI</name>
<keyword evidence="4" id="KW-1185">Reference proteome</keyword>
<dbReference type="AlphaFoldDB" id="A0A8H6MJ39"/>
<protein>
    <submittedName>
        <fullName evidence="3">Vegetative incompatibility protein het-e-1</fullName>
    </submittedName>
</protein>
<evidence type="ECO:0000259" key="2">
    <source>
        <dbReference type="Pfam" id="PF17100"/>
    </source>
</evidence>
<feature type="compositionally biased region" description="Low complexity" evidence="1">
    <location>
        <begin position="41"/>
        <end position="52"/>
    </location>
</feature>
<sequence length="173" mass="20079">MGLSEFRRRLKGTLRRGGSHADQLRTQGNPSAPVQIPHEQVSSSVADVSQSSPSINRAYKALRDENAQLVAQYEELLSKELEDHVRPQNTPQQDEDPDRAENRIEANSTEEANHNGLSYVTYRIQYYVELERLLWPANMYNPGLKVEFKSHIIDLYQYILEFQLKTVLQFYQR</sequence>
<dbReference type="EMBL" id="WIGM01001738">
    <property type="protein sequence ID" value="KAF6790049.1"/>
    <property type="molecule type" value="Genomic_DNA"/>
</dbReference>
<proteinExistence type="predicted"/>
<dbReference type="Pfam" id="PF17100">
    <property type="entry name" value="NACHT_N"/>
    <property type="match status" value="1"/>
</dbReference>
<evidence type="ECO:0000256" key="1">
    <source>
        <dbReference type="SAM" id="MobiDB-lite"/>
    </source>
</evidence>
<feature type="region of interest" description="Disordered" evidence="1">
    <location>
        <begin position="12"/>
        <end position="52"/>
    </location>
</feature>
<evidence type="ECO:0000313" key="4">
    <source>
        <dbReference type="Proteomes" id="UP000639643"/>
    </source>
</evidence>
<dbReference type="OrthoDB" id="163438at2759"/>
<feature type="region of interest" description="Disordered" evidence="1">
    <location>
        <begin position="80"/>
        <end position="101"/>
    </location>
</feature>
<gene>
    <name evidence="3" type="ORF">CMUS01_16288</name>
</gene>
<comment type="caution">
    <text evidence="3">The sequence shown here is derived from an EMBL/GenBank/DDBJ whole genome shotgun (WGS) entry which is preliminary data.</text>
</comment>
<reference evidence="3" key="1">
    <citation type="journal article" date="2020" name="Phytopathology">
        <title>Genome Sequence Resources of Colletotrichum truncatum, C. plurivorum, C. musicola, and C. sojae: Four Species Pathogenic to Soybean (Glycine max).</title>
        <authorList>
            <person name="Rogerio F."/>
            <person name="Boufleur T.R."/>
            <person name="Ciampi-Guillardi M."/>
            <person name="Sukno S.A."/>
            <person name="Thon M.R."/>
            <person name="Massola Junior N.S."/>
            <person name="Baroncelli R."/>
        </authorList>
    </citation>
    <scope>NUCLEOTIDE SEQUENCE</scope>
    <source>
        <strain evidence="3">LFN0074</strain>
    </source>
</reference>
<feature type="domain" description="NWD NACHT-NTPase N-terminal" evidence="2">
    <location>
        <begin position="108"/>
        <end position="172"/>
    </location>
</feature>
<dbReference type="InterPro" id="IPR031359">
    <property type="entry name" value="NACHT_N"/>
</dbReference>
<accession>A0A8H6MJ39</accession>
<organism evidence="3 4">
    <name type="scientific">Colletotrichum musicola</name>
    <dbReference type="NCBI Taxonomy" id="2175873"/>
    <lineage>
        <taxon>Eukaryota</taxon>
        <taxon>Fungi</taxon>
        <taxon>Dikarya</taxon>
        <taxon>Ascomycota</taxon>
        <taxon>Pezizomycotina</taxon>
        <taxon>Sordariomycetes</taxon>
        <taxon>Hypocreomycetidae</taxon>
        <taxon>Glomerellales</taxon>
        <taxon>Glomerellaceae</taxon>
        <taxon>Colletotrichum</taxon>
        <taxon>Colletotrichum orchidearum species complex</taxon>
    </lineage>
</organism>
<dbReference type="Proteomes" id="UP000639643">
    <property type="component" value="Unassembled WGS sequence"/>
</dbReference>
<evidence type="ECO:0000313" key="3">
    <source>
        <dbReference type="EMBL" id="KAF6790049.1"/>
    </source>
</evidence>